<dbReference type="EMBL" id="GEVM01025512">
    <property type="protein sequence ID" value="JAU80426.1"/>
    <property type="molecule type" value="Transcribed_RNA"/>
</dbReference>
<accession>A0A1J3IJ87</accession>
<evidence type="ECO:0000313" key="1">
    <source>
        <dbReference type="EMBL" id="JAU80426.1"/>
    </source>
</evidence>
<dbReference type="AlphaFoldDB" id="A0A1J3IJ87"/>
<proteinExistence type="predicted"/>
<organism evidence="1">
    <name type="scientific">Noccaea caerulescens</name>
    <name type="common">Alpine penny-cress</name>
    <name type="synonym">Thlaspi caerulescens</name>
    <dbReference type="NCBI Taxonomy" id="107243"/>
    <lineage>
        <taxon>Eukaryota</taxon>
        <taxon>Viridiplantae</taxon>
        <taxon>Streptophyta</taxon>
        <taxon>Embryophyta</taxon>
        <taxon>Tracheophyta</taxon>
        <taxon>Spermatophyta</taxon>
        <taxon>Magnoliopsida</taxon>
        <taxon>eudicotyledons</taxon>
        <taxon>Gunneridae</taxon>
        <taxon>Pentapetalae</taxon>
        <taxon>rosids</taxon>
        <taxon>malvids</taxon>
        <taxon>Brassicales</taxon>
        <taxon>Brassicaceae</taxon>
        <taxon>Coluteocarpeae</taxon>
        <taxon>Noccaea</taxon>
    </lineage>
</organism>
<sequence>MSVNNPLKPWTIRVMDRSFLHQDKLSIMDFEVYLGDAYILDYHSGVIKFDITTSQTIVIAGRYRTDSGFTKLGVYSSNLGAECLLVLAHDHAIYELDWTDQIKPEIITKYSVPEGAWMHDLWVNEQYVVVQVTANLTDEKNSTVAYQSTYVFTRGSRTYLNAYIAIPHPNFHAFVDLQRDTNQLLAIDTDGLTIYQVSNPRLSIMPTSPDLKGKVFNFIVKAESKNEYNAVAPLVCTYSFKYTIVASDTLSIWPTGLSLPDTYYANYPGQLFIPLDRYVLGSNITYGVHSEAVEDPPTYFILQQNSTKISWWNKNDSMYKYTFIRTEQYDSTDESQIFVYTQDANNDTHFSKCITVQFTDEVHCVQTTYAPHLSMRILNLTANRFHYYGGQYIHLAAVLYEGFPNEVFVYDVERNAEQGAKPIIFPEGYEGKIQSVEFLGKYLVVVLRYVKEIVFFDMVQCWDHQDR</sequence>
<reference evidence="1" key="1">
    <citation type="submission" date="2016-07" db="EMBL/GenBank/DDBJ databases">
        <title>De novo transcriptome assembly of four accessions of the metal hyperaccumulator plant Noccaea caerulescens.</title>
        <authorList>
            <person name="Blande D."/>
            <person name="Halimaa P."/>
            <person name="Tervahauta A.I."/>
            <person name="Aarts M.G."/>
            <person name="Karenlampi S.O."/>
        </authorList>
    </citation>
    <scope>NUCLEOTIDE SEQUENCE</scope>
</reference>
<gene>
    <name evidence="1" type="ORF">MP_TR20987_c0_g1_i1_g.59521</name>
</gene>
<protein>
    <submittedName>
        <fullName evidence="1">Uncharacterized protein</fullName>
    </submittedName>
</protein>
<name>A0A1J3IJ87_NOCCA</name>